<dbReference type="PANTHER" id="PTHR32487:SF29">
    <property type="entry name" value="NAD-DEPENDENT EPIMERASE_DEHYDRATASE DOMAIN-CONTAINING PROTEIN"/>
    <property type="match status" value="1"/>
</dbReference>
<dbReference type="PANTHER" id="PTHR32487">
    <property type="entry name" value="3-OXO-DELTA(4,5)-STEROID 5-BETA-REDUCTASE"/>
    <property type="match status" value="1"/>
</dbReference>
<dbReference type="Proteomes" id="UP000038010">
    <property type="component" value="Unassembled WGS sequence"/>
</dbReference>
<reference evidence="2 3" key="1">
    <citation type="submission" date="2015-06" db="EMBL/GenBank/DDBJ databases">
        <title>Draft genome of the ant-associated black yeast Phialophora attae CBS 131958.</title>
        <authorList>
            <person name="Moreno L.F."/>
            <person name="Stielow B.J."/>
            <person name="de Hoog S."/>
            <person name="Vicente V.A."/>
            <person name="Weiss V.A."/>
            <person name="de Vries M."/>
            <person name="Cruz L.M."/>
            <person name="Souza E.M."/>
        </authorList>
    </citation>
    <scope>NUCLEOTIDE SEQUENCE [LARGE SCALE GENOMIC DNA]</scope>
    <source>
        <strain evidence="2 3">CBS 131958</strain>
    </source>
</reference>
<accession>A0A0N1P3D7</accession>
<comment type="caution">
    <text evidence="2">The sequence shown here is derived from an EMBL/GenBank/DDBJ whole genome shotgun (WGS) entry which is preliminary data.</text>
</comment>
<keyword evidence="3" id="KW-1185">Reference proteome</keyword>
<evidence type="ECO:0000313" key="2">
    <source>
        <dbReference type="EMBL" id="KPI45240.1"/>
    </source>
</evidence>
<feature type="domain" description="PRISE-like Rossmann-fold" evidence="1">
    <location>
        <begin position="31"/>
        <end position="321"/>
    </location>
</feature>
<evidence type="ECO:0000313" key="3">
    <source>
        <dbReference type="Proteomes" id="UP000038010"/>
    </source>
</evidence>
<dbReference type="RefSeq" id="XP_018005203.1">
    <property type="nucleotide sequence ID" value="XM_018142287.1"/>
</dbReference>
<dbReference type="EMBL" id="LFJN01000002">
    <property type="protein sequence ID" value="KPI45240.1"/>
    <property type="molecule type" value="Genomic_DNA"/>
</dbReference>
<dbReference type="AlphaFoldDB" id="A0A0N1P3D7"/>
<dbReference type="VEuPathDB" id="FungiDB:AB675_2324"/>
<dbReference type="STRING" id="1664694.A0A0N1P3D7"/>
<gene>
    <name evidence="2" type="ORF">AB675_2324</name>
</gene>
<dbReference type="CDD" id="cd08948">
    <property type="entry name" value="5beta-POR_like_SDR_a"/>
    <property type="match status" value="1"/>
</dbReference>
<dbReference type="InterPro" id="IPR036291">
    <property type="entry name" value="NAD(P)-bd_dom_sf"/>
</dbReference>
<dbReference type="Pfam" id="PF22917">
    <property type="entry name" value="PRISE"/>
    <property type="match status" value="1"/>
</dbReference>
<sequence length="443" mass="49364">MTDKTTLVRLDGIFHALPTYPDDQGYQGLTAIVTGANGISGYHMVKVLAAAPQRWAKIYCLSRRPPPDYFFKDLGEGAAGRVEHVEVDFLDTSGSIGKSLKGKIDKVDHVFFFSFATTKQEGAVLGMWSDADALAKLNTDLIVNFTQGLKDADLKPKRFLLQTGAKQYGFHIGPATNPSFETDPRVTLENNFYYPQEDALDAYCKETGAQWNVVRPSYIIGAVRDNLLNHMVGFAIYGAVQAHLGEPLEFPGDYLAWDREFCQSSAMLNAYLEEFAVLHPNAGNQAFNASDGTPFTWSRFFPYLASWYGTSWTPPSDDPQKYRTTESRWTQTPRGYGPRGITRSTFSLCEWAASAKVQKAWEQLKARHGLRIDPFEDVGKTFGICDSAVIGGWALSLSTRKARKWGFYGCADSYESMYWCLKGLVDLKVSPPLAVGEFQEVVD</sequence>
<evidence type="ECO:0000259" key="1">
    <source>
        <dbReference type="Pfam" id="PF22917"/>
    </source>
</evidence>
<dbReference type="SUPFAM" id="SSF51735">
    <property type="entry name" value="NAD(P)-binding Rossmann-fold domains"/>
    <property type="match status" value="1"/>
</dbReference>
<protein>
    <recommendedName>
        <fullName evidence="1">PRISE-like Rossmann-fold domain-containing protein</fullName>
    </recommendedName>
</protein>
<proteinExistence type="predicted"/>
<dbReference type="OrthoDB" id="1731983at2759"/>
<name>A0A0N1P3D7_9EURO</name>
<dbReference type="InterPro" id="IPR055222">
    <property type="entry name" value="PRISE-like_Rossmann-fold"/>
</dbReference>
<organism evidence="2 3">
    <name type="scientific">Cyphellophora attinorum</name>
    <dbReference type="NCBI Taxonomy" id="1664694"/>
    <lineage>
        <taxon>Eukaryota</taxon>
        <taxon>Fungi</taxon>
        <taxon>Dikarya</taxon>
        <taxon>Ascomycota</taxon>
        <taxon>Pezizomycotina</taxon>
        <taxon>Eurotiomycetes</taxon>
        <taxon>Chaetothyriomycetidae</taxon>
        <taxon>Chaetothyriales</taxon>
        <taxon>Cyphellophoraceae</taxon>
        <taxon>Cyphellophora</taxon>
    </lineage>
</organism>
<dbReference type="GeneID" id="28734167"/>
<dbReference type="Gene3D" id="3.40.50.720">
    <property type="entry name" value="NAD(P)-binding Rossmann-like Domain"/>
    <property type="match status" value="1"/>
</dbReference>